<evidence type="ECO:0000256" key="1">
    <source>
        <dbReference type="SAM" id="SignalP"/>
    </source>
</evidence>
<dbReference type="EMBL" id="NSLI01000003">
    <property type="protein sequence ID" value="PAX08263.1"/>
    <property type="molecule type" value="Genomic_DNA"/>
</dbReference>
<dbReference type="RefSeq" id="WP_095998505.1">
    <property type="nucleotide sequence ID" value="NZ_NSLI01000003.1"/>
</dbReference>
<dbReference type="PROSITE" id="PS51257">
    <property type="entry name" value="PROKAR_LIPOPROTEIN"/>
    <property type="match status" value="1"/>
</dbReference>
<organism evidence="2 3">
    <name type="scientific">Sphingomonas lenta</name>
    <dbReference type="NCBI Taxonomy" id="1141887"/>
    <lineage>
        <taxon>Bacteria</taxon>
        <taxon>Pseudomonadati</taxon>
        <taxon>Pseudomonadota</taxon>
        <taxon>Alphaproteobacteria</taxon>
        <taxon>Sphingomonadales</taxon>
        <taxon>Sphingomonadaceae</taxon>
        <taxon>Sphingomonas</taxon>
    </lineage>
</organism>
<evidence type="ECO:0000313" key="3">
    <source>
        <dbReference type="Proteomes" id="UP000218151"/>
    </source>
</evidence>
<evidence type="ECO:0000313" key="2">
    <source>
        <dbReference type="EMBL" id="PAX08263.1"/>
    </source>
</evidence>
<dbReference type="Proteomes" id="UP000218151">
    <property type="component" value="Unassembled WGS sequence"/>
</dbReference>
<protein>
    <recommendedName>
        <fullName evidence="4">Lipoprotein</fullName>
    </recommendedName>
</protein>
<accession>A0A2A2SGD2</accession>
<dbReference type="OrthoDB" id="7596589at2"/>
<proteinExistence type="predicted"/>
<sequence length="138" mass="14581">MRIWFIAGLTALASCAATPQEAARAAADAADQQAKLERELAGLTPGEPSNCLPTTSRPALNSDVYGGTIVFTASRDLKFRNDTTGGCEAAQNDRASLVTSTPNGRLCRGDIVQVVDQITRIPLGNCALGDFTPYRRAP</sequence>
<reference evidence="3" key="1">
    <citation type="submission" date="2017-09" db="EMBL/GenBank/DDBJ databases">
        <authorList>
            <person name="Feng G."/>
            <person name="Zhu H."/>
        </authorList>
    </citation>
    <scope>NUCLEOTIDE SEQUENCE [LARGE SCALE GENOMIC DNA]</scope>
    <source>
        <strain evidence="3">1PNM-20</strain>
    </source>
</reference>
<dbReference type="AlphaFoldDB" id="A0A2A2SGD2"/>
<feature type="signal peptide" evidence="1">
    <location>
        <begin position="1"/>
        <end position="22"/>
    </location>
</feature>
<gene>
    <name evidence="2" type="ORF">CKY28_11945</name>
</gene>
<comment type="caution">
    <text evidence="2">The sequence shown here is derived from an EMBL/GenBank/DDBJ whole genome shotgun (WGS) entry which is preliminary data.</text>
</comment>
<feature type="chain" id="PRO_5013014128" description="Lipoprotein" evidence="1">
    <location>
        <begin position="23"/>
        <end position="138"/>
    </location>
</feature>
<keyword evidence="1" id="KW-0732">Signal</keyword>
<name>A0A2A2SGD2_9SPHN</name>
<keyword evidence="3" id="KW-1185">Reference proteome</keyword>
<evidence type="ECO:0008006" key="4">
    <source>
        <dbReference type="Google" id="ProtNLM"/>
    </source>
</evidence>